<dbReference type="Proteomes" id="UP000256650">
    <property type="component" value="Unassembled WGS sequence"/>
</dbReference>
<evidence type="ECO:0000313" key="10">
    <source>
        <dbReference type="EMBL" id="RDU62031.1"/>
    </source>
</evidence>
<evidence type="ECO:0000313" key="11">
    <source>
        <dbReference type="Proteomes" id="UP000256650"/>
    </source>
</evidence>
<keyword evidence="11" id="KW-1185">Reference proteome</keyword>
<dbReference type="GO" id="GO:0071555">
    <property type="term" value="P:cell wall organization"/>
    <property type="evidence" value="ECO:0007669"/>
    <property type="project" value="UniProtKB-UniRule"/>
</dbReference>
<keyword evidence="3" id="KW-0808">Transferase</keyword>
<accession>A0A3D8IBV6</accession>
<keyword evidence="8" id="KW-0732">Signal</keyword>
<comment type="pathway">
    <text evidence="1 7">Cell wall biogenesis; peptidoglycan biosynthesis.</text>
</comment>
<keyword evidence="4 7" id="KW-0133">Cell shape</keyword>
<name>A0A3D8IBV6_9HELI</name>
<dbReference type="InterPro" id="IPR032710">
    <property type="entry name" value="NTF2-like_dom_sf"/>
</dbReference>
<organism evidence="10 11">
    <name type="scientific">Helicobacter ganmani</name>
    <dbReference type="NCBI Taxonomy" id="60246"/>
    <lineage>
        <taxon>Bacteria</taxon>
        <taxon>Pseudomonadati</taxon>
        <taxon>Campylobacterota</taxon>
        <taxon>Epsilonproteobacteria</taxon>
        <taxon>Campylobacterales</taxon>
        <taxon>Helicobacteraceae</taxon>
        <taxon>Helicobacter</taxon>
    </lineage>
</organism>
<keyword evidence="6 7" id="KW-0961">Cell wall biogenesis/degradation</keyword>
<dbReference type="PANTHER" id="PTHR36699">
    <property type="entry name" value="LD-TRANSPEPTIDASE"/>
    <property type="match status" value="1"/>
</dbReference>
<dbReference type="SUPFAM" id="SSF141523">
    <property type="entry name" value="L,D-transpeptidase catalytic domain-like"/>
    <property type="match status" value="1"/>
</dbReference>
<evidence type="ECO:0000259" key="9">
    <source>
        <dbReference type="PROSITE" id="PS52029"/>
    </source>
</evidence>
<dbReference type="RefSeq" id="WP_115552092.1">
    <property type="nucleotide sequence ID" value="NZ_CAOOIB010000001.1"/>
</dbReference>
<evidence type="ECO:0000256" key="2">
    <source>
        <dbReference type="ARBA" id="ARBA00005992"/>
    </source>
</evidence>
<dbReference type="Pfam" id="PF03734">
    <property type="entry name" value="YkuD"/>
    <property type="match status" value="1"/>
</dbReference>
<dbReference type="PANTHER" id="PTHR36699:SF1">
    <property type="entry name" value="L,D-TRANSPEPTIDASE YAFK-RELATED"/>
    <property type="match status" value="1"/>
</dbReference>
<feature type="active site" description="Nucleophile" evidence="7">
    <location>
        <position position="175"/>
    </location>
</feature>
<dbReference type="CDD" id="cd16913">
    <property type="entry name" value="YkuD_like"/>
    <property type="match status" value="1"/>
</dbReference>
<dbReference type="GO" id="GO:0009252">
    <property type="term" value="P:peptidoglycan biosynthetic process"/>
    <property type="evidence" value="ECO:0007669"/>
    <property type="project" value="UniProtKB-UniPathway"/>
</dbReference>
<dbReference type="SUPFAM" id="SSF54427">
    <property type="entry name" value="NTF2-like"/>
    <property type="match status" value="1"/>
</dbReference>
<dbReference type="AlphaFoldDB" id="A0A3D8IBV6"/>
<evidence type="ECO:0000256" key="5">
    <source>
        <dbReference type="ARBA" id="ARBA00022984"/>
    </source>
</evidence>
<gene>
    <name evidence="10" type="ORF">CQA43_08105</name>
</gene>
<evidence type="ECO:0000256" key="8">
    <source>
        <dbReference type="SAM" id="SignalP"/>
    </source>
</evidence>
<dbReference type="GO" id="GO:0004180">
    <property type="term" value="F:carboxypeptidase activity"/>
    <property type="evidence" value="ECO:0007669"/>
    <property type="project" value="UniProtKB-ARBA"/>
</dbReference>
<dbReference type="PROSITE" id="PS52029">
    <property type="entry name" value="LD_TPASE"/>
    <property type="match status" value="1"/>
</dbReference>
<dbReference type="GO" id="GO:0016740">
    <property type="term" value="F:transferase activity"/>
    <property type="evidence" value="ECO:0007669"/>
    <property type="project" value="UniProtKB-KW"/>
</dbReference>
<feature type="domain" description="L,D-TPase catalytic" evidence="9">
    <location>
        <begin position="68"/>
        <end position="199"/>
    </location>
</feature>
<evidence type="ECO:0000256" key="1">
    <source>
        <dbReference type="ARBA" id="ARBA00004752"/>
    </source>
</evidence>
<dbReference type="InterPro" id="IPR056203">
    <property type="entry name" value="Cds6_C"/>
</dbReference>
<feature type="chain" id="PRO_5017685152" evidence="8">
    <location>
        <begin position="19"/>
        <end position="324"/>
    </location>
</feature>
<dbReference type="GeneID" id="82536242"/>
<dbReference type="GO" id="GO:0008360">
    <property type="term" value="P:regulation of cell shape"/>
    <property type="evidence" value="ECO:0007669"/>
    <property type="project" value="UniProtKB-UniRule"/>
</dbReference>
<dbReference type="EMBL" id="NXLS01000009">
    <property type="protein sequence ID" value="RDU62031.1"/>
    <property type="molecule type" value="Genomic_DNA"/>
</dbReference>
<evidence type="ECO:0000256" key="3">
    <source>
        <dbReference type="ARBA" id="ARBA00022679"/>
    </source>
</evidence>
<proteinExistence type="inferred from homology"/>
<dbReference type="InterPro" id="IPR005490">
    <property type="entry name" value="LD_TPept_cat_dom"/>
</dbReference>
<evidence type="ECO:0000256" key="4">
    <source>
        <dbReference type="ARBA" id="ARBA00022960"/>
    </source>
</evidence>
<protein>
    <submittedName>
        <fullName evidence="10">Peptidase</fullName>
    </submittedName>
</protein>
<dbReference type="OrthoDB" id="9809748at2"/>
<dbReference type="Pfam" id="PF24125">
    <property type="entry name" value="Cds6_C"/>
    <property type="match status" value="1"/>
</dbReference>
<dbReference type="Gene3D" id="2.40.440.10">
    <property type="entry name" value="L,D-transpeptidase catalytic domain-like"/>
    <property type="match status" value="1"/>
</dbReference>
<feature type="signal peptide" evidence="8">
    <location>
        <begin position="1"/>
        <end position="18"/>
    </location>
</feature>
<comment type="caution">
    <text evidence="10">The sequence shown here is derived from an EMBL/GenBank/DDBJ whole genome shotgun (WGS) entry which is preliminary data.</text>
</comment>
<evidence type="ECO:0000256" key="6">
    <source>
        <dbReference type="ARBA" id="ARBA00023316"/>
    </source>
</evidence>
<feature type="active site" description="Proton donor/acceptor" evidence="7">
    <location>
        <position position="159"/>
    </location>
</feature>
<evidence type="ECO:0000256" key="7">
    <source>
        <dbReference type="PROSITE-ProRule" id="PRU01373"/>
    </source>
</evidence>
<dbReference type="UniPathway" id="UPA00219"/>
<reference evidence="10 11" key="1">
    <citation type="submission" date="2018-04" db="EMBL/GenBank/DDBJ databases">
        <title>Novel Campyloabacter and Helicobacter Species and Strains.</title>
        <authorList>
            <person name="Mannion A.J."/>
            <person name="Shen Z."/>
            <person name="Fox J.G."/>
        </authorList>
    </citation>
    <scope>NUCLEOTIDE SEQUENCE [LARGE SCALE GENOMIC DNA]</scope>
    <source>
        <strain evidence="10 11">MIT 99-5101</strain>
    </source>
</reference>
<sequence>MRIFKVFGLFLTIIMAQANDFEWVKIYNEGGIKALERKIESVIQSPAYWEDALKSQDTRFGYYEDLQYLFIATKNKPTLKLYSLENKQWNERLNVNSLVGSKGGHKEKEGDLATPIGVYTLNARLTNLDQYYGPLAFSTSYPNLFDRLQKRTGGGIWIHGMPLNGNREELNTRGCIAIENDILSSADKIINYRDSLLITYNNNIKEVSKSDLSVLLANLYAWKESWKTNDVKKYLGFYSPNFVRFDGMKFNDFTQNKQRIFAKKESKQIVFSKINITPYPNEENRNLFRISFFEDYKAPSYNFHGKKELYVELKDSKMQILVEQ</sequence>
<keyword evidence="5 7" id="KW-0573">Peptidoglycan synthesis</keyword>
<comment type="similarity">
    <text evidence="2">Belongs to the YkuD family.</text>
</comment>
<dbReference type="InterPro" id="IPR038063">
    <property type="entry name" value="Transpep_catalytic_dom"/>
</dbReference>